<keyword evidence="4" id="KW-0732">Signal</keyword>
<accession>A0A920CZ51</accession>
<proteinExistence type="inferred from homology"/>
<gene>
    <name evidence="6" type="ORF">J40TS1_23160</name>
</gene>
<dbReference type="PANTHER" id="PTHR30532">
    <property type="entry name" value="IRON III DICITRATE-BINDING PERIPLASMIC PROTEIN"/>
    <property type="match status" value="1"/>
</dbReference>
<dbReference type="Pfam" id="PF01497">
    <property type="entry name" value="Peripla_BP_2"/>
    <property type="match status" value="1"/>
</dbReference>
<dbReference type="AlphaFoldDB" id="A0A920CZ51"/>
<reference evidence="6" key="1">
    <citation type="submission" date="2021-03" db="EMBL/GenBank/DDBJ databases">
        <title>Antimicrobial resistance genes in bacteria isolated from Japanese honey, and their potential for conferring macrolide and lincosamide resistance in the American foulbrood pathogen Paenibacillus larvae.</title>
        <authorList>
            <person name="Okamoto M."/>
            <person name="Kumagai M."/>
            <person name="Kanamori H."/>
            <person name="Takamatsu D."/>
        </authorList>
    </citation>
    <scope>NUCLEOTIDE SEQUENCE</scope>
    <source>
        <strain evidence="6">J40TS1</strain>
    </source>
</reference>
<protein>
    <recommendedName>
        <fullName evidence="5">Fe/B12 periplasmic-binding domain-containing protein</fullName>
    </recommendedName>
</protein>
<dbReference type="InterPro" id="IPR051313">
    <property type="entry name" value="Bact_iron-sidero_bind"/>
</dbReference>
<comment type="caution">
    <text evidence="6">The sequence shown here is derived from an EMBL/GenBank/DDBJ whole genome shotgun (WGS) entry which is preliminary data.</text>
</comment>
<evidence type="ECO:0000259" key="5">
    <source>
        <dbReference type="PROSITE" id="PS50983"/>
    </source>
</evidence>
<evidence type="ECO:0000256" key="2">
    <source>
        <dbReference type="ARBA" id="ARBA00008814"/>
    </source>
</evidence>
<evidence type="ECO:0000313" key="6">
    <source>
        <dbReference type="EMBL" id="GIP16674.1"/>
    </source>
</evidence>
<dbReference type="GO" id="GO:0030288">
    <property type="term" value="C:outer membrane-bounded periplasmic space"/>
    <property type="evidence" value="ECO:0007669"/>
    <property type="project" value="TreeGrafter"/>
</dbReference>
<sequence>MHYRLRLQQLLLIYLLVICLLAGCGSATSSSNSREGATRIFSTVNGDIEIPANPQRIVTQGLLPYLLAFDVKPVGAPSWEIEYPHLAGMTDGIEDIGVIEASSLEKILELKPDLIITVAGEMYDQLSKIAPTIVIPYDTIGDAHADMRMFGELLGKQEQAEQWLAKFDQKVADSKEKIGKLIKPEDTFSIISAFDKTHYIYGEGIYRGGLTIYKYLGLKPPTLVKEQLIDADKELLEVSFEVIPDYAGNHVFLDVSNGGSLNETSQVWQSMEAVKNDQVYKLDVDIFWPYDPLAIMMQMDELLLMLGSGRQ</sequence>
<dbReference type="Proteomes" id="UP000683139">
    <property type="component" value="Unassembled WGS sequence"/>
</dbReference>
<evidence type="ECO:0000256" key="1">
    <source>
        <dbReference type="ARBA" id="ARBA00004196"/>
    </source>
</evidence>
<evidence type="ECO:0000256" key="4">
    <source>
        <dbReference type="ARBA" id="ARBA00022729"/>
    </source>
</evidence>
<dbReference type="InterPro" id="IPR002491">
    <property type="entry name" value="ABC_transptr_periplasmic_BD"/>
</dbReference>
<feature type="domain" description="Fe/B12 periplasmic-binding" evidence="5">
    <location>
        <begin position="54"/>
        <end position="310"/>
    </location>
</feature>
<dbReference type="PROSITE" id="PS51257">
    <property type="entry name" value="PROKAR_LIPOPROTEIN"/>
    <property type="match status" value="1"/>
</dbReference>
<dbReference type="PROSITE" id="PS50983">
    <property type="entry name" value="FE_B12_PBP"/>
    <property type="match status" value="1"/>
</dbReference>
<name>A0A920CZ51_9BACL</name>
<dbReference type="PANTHER" id="PTHR30532:SF26">
    <property type="entry name" value="IRON(3+)-HYDROXAMATE-BINDING PROTEIN FHUD"/>
    <property type="match status" value="1"/>
</dbReference>
<comment type="subcellular location">
    <subcellularLocation>
        <location evidence="1">Cell envelope</location>
    </subcellularLocation>
</comment>
<dbReference type="GO" id="GO:1901678">
    <property type="term" value="P:iron coordination entity transport"/>
    <property type="evidence" value="ECO:0007669"/>
    <property type="project" value="UniProtKB-ARBA"/>
</dbReference>
<keyword evidence="7" id="KW-1185">Reference proteome</keyword>
<dbReference type="CDD" id="cd01138">
    <property type="entry name" value="FeuA"/>
    <property type="match status" value="1"/>
</dbReference>
<organism evidence="6 7">
    <name type="scientific">Paenibacillus montaniterrae</name>
    <dbReference type="NCBI Taxonomy" id="429341"/>
    <lineage>
        <taxon>Bacteria</taxon>
        <taxon>Bacillati</taxon>
        <taxon>Bacillota</taxon>
        <taxon>Bacilli</taxon>
        <taxon>Bacillales</taxon>
        <taxon>Paenibacillaceae</taxon>
        <taxon>Paenibacillus</taxon>
    </lineage>
</organism>
<evidence type="ECO:0000313" key="7">
    <source>
        <dbReference type="Proteomes" id="UP000683139"/>
    </source>
</evidence>
<keyword evidence="3" id="KW-0813">Transport</keyword>
<dbReference type="Gene3D" id="3.40.50.1980">
    <property type="entry name" value="Nitrogenase molybdenum iron protein domain"/>
    <property type="match status" value="2"/>
</dbReference>
<dbReference type="SUPFAM" id="SSF53807">
    <property type="entry name" value="Helical backbone' metal receptor"/>
    <property type="match status" value="1"/>
</dbReference>
<dbReference type="RefSeq" id="WP_213515087.1">
    <property type="nucleotide sequence ID" value="NZ_BOSE01000003.1"/>
</dbReference>
<evidence type="ECO:0000256" key="3">
    <source>
        <dbReference type="ARBA" id="ARBA00022448"/>
    </source>
</evidence>
<dbReference type="EMBL" id="BOSE01000003">
    <property type="protein sequence ID" value="GIP16674.1"/>
    <property type="molecule type" value="Genomic_DNA"/>
</dbReference>
<comment type="similarity">
    <text evidence="2">Belongs to the bacterial solute-binding protein 8 family.</text>
</comment>